<sequence length="219" mass="23720">MNRIAGVLCLMAVGAMALPSQQPDWMGCGGQGLSLCLQMRALKFVDNLNQQGKVELTDGVVLVGEPAKAGRALNNLEDSLPADADERENQVQQLLVERVARFLSTHTLQVKLPEESIDEMKRSVEEGRKKKKKFLLPLLLALKLKAIALVPIIIGALFILAFKALVVGKIALVLSALIGLQKLLGGHKTVEVVSSHGYESDHHYGRSADNLAYSAHAPQ</sequence>
<dbReference type="Pfam" id="PF07898">
    <property type="entry name" value="DUF1676"/>
    <property type="match status" value="1"/>
</dbReference>
<dbReference type="Proteomes" id="UP000494165">
    <property type="component" value="Unassembled WGS sequence"/>
</dbReference>
<feature type="chain" id="PRO_5035850317" description="Osiris 9" evidence="2">
    <location>
        <begin position="18"/>
        <end position="219"/>
    </location>
</feature>
<dbReference type="GO" id="GO:0016020">
    <property type="term" value="C:membrane"/>
    <property type="evidence" value="ECO:0007669"/>
    <property type="project" value="TreeGrafter"/>
</dbReference>
<feature type="transmembrane region" description="Helical" evidence="1">
    <location>
        <begin position="134"/>
        <end position="162"/>
    </location>
</feature>
<keyword evidence="2" id="KW-0732">Signal</keyword>
<evidence type="ECO:0000256" key="1">
    <source>
        <dbReference type="SAM" id="Phobius"/>
    </source>
</evidence>
<evidence type="ECO:0000313" key="3">
    <source>
        <dbReference type="EMBL" id="CAB3374403.1"/>
    </source>
</evidence>
<keyword evidence="1" id="KW-0472">Membrane</keyword>
<comment type="caution">
    <text evidence="3">The sequence shown here is derived from an EMBL/GenBank/DDBJ whole genome shotgun (WGS) entry which is preliminary data.</text>
</comment>
<proteinExistence type="predicted"/>
<dbReference type="OrthoDB" id="8194491at2759"/>
<accession>A0A8S1CYY5</accession>
<organism evidence="3 4">
    <name type="scientific">Cloeon dipterum</name>
    <dbReference type="NCBI Taxonomy" id="197152"/>
    <lineage>
        <taxon>Eukaryota</taxon>
        <taxon>Metazoa</taxon>
        <taxon>Ecdysozoa</taxon>
        <taxon>Arthropoda</taxon>
        <taxon>Hexapoda</taxon>
        <taxon>Insecta</taxon>
        <taxon>Pterygota</taxon>
        <taxon>Palaeoptera</taxon>
        <taxon>Ephemeroptera</taxon>
        <taxon>Pisciforma</taxon>
        <taxon>Baetidae</taxon>
        <taxon>Cloeon</taxon>
    </lineage>
</organism>
<evidence type="ECO:0000313" key="4">
    <source>
        <dbReference type="Proteomes" id="UP000494165"/>
    </source>
</evidence>
<keyword evidence="1" id="KW-0812">Transmembrane</keyword>
<gene>
    <name evidence="3" type="ORF">CLODIP_2_CD16280</name>
</gene>
<keyword evidence="1" id="KW-1133">Transmembrane helix</keyword>
<feature type="signal peptide" evidence="2">
    <location>
        <begin position="1"/>
        <end position="17"/>
    </location>
</feature>
<dbReference type="InterPro" id="IPR012464">
    <property type="entry name" value="DUF1676"/>
</dbReference>
<evidence type="ECO:0008006" key="5">
    <source>
        <dbReference type="Google" id="ProtNLM"/>
    </source>
</evidence>
<dbReference type="EMBL" id="CADEPI010000098">
    <property type="protein sequence ID" value="CAB3374403.1"/>
    <property type="molecule type" value="Genomic_DNA"/>
</dbReference>
<protein>
    <recommendedName>
        <fullName evidence="5">Osiris 9</fullName>
    </recommendedName>
</protein>
<evidence type="ECO:0000256" key="2">
    <source>
        <dbReference type="SAM" id="SignalP"/>
    </source>
</evidence>
<reference evidence="3 4" key="1">
    <citation type="submission" date="2020-04" db="EMBL/GenBank/DDBJ databases">
        <authorList>
            <person name="Alioto T."/>
            <person name="Alioto T."/>
            <person name="Gomez Garrido J."/>
        </authorList>
    </citation>
    <scope>NUCLEOTIDE SEQUENCE [LARGE SCALE GENOMIC DNA]</scope>
</reference>
<dbReference type="PANTHER" id="PTHR21879:SF1">
    <property type="entry name" value="FI01546P"/>
    <property type="match status" value="1"/>
</dbReference>
<keyword evidence="4" id="KW-1185">Reference proteome</keyword>
<name>A0A8S1CYY5_9INSE</name>
<dbReference type="PANTHER" id="PTHR21879">
    <property type="entry name" value="FI03362P-RELATED-RELATED"/>
    <property type="match status" value="1"/>
</dbReference>
<dbReference type="AlphaFoldDB" id="A0A8S1CYY5"/>